<evidence type="ECO:0008006" key="3">
    <source>
        <dbReference type="Google" id="ProtNLM"/>
    </source>
</evidence>
<gene>
    <name evidence="1" type="ORF">BWK73_13935</name>
</gene>
<accession>A0A1Y1QT69</accession>
<comment type="caution">
    <text evidence="1">The sequence shown here is derived from an EMBL/GenBank/DDBJ whole genome shotgun (WGS) entry which is preliminary data.</text>
</comment>
<dbReference type="InterPro" id="IPR018602">
    <property type="entry name" value="Gp37/STM4215"/>
</dbReference>
<dbReference type="EMBL" id="MTEJ01000058">
    <property type="protein sequence ID" value="OQX12811.1"/>
    <property type="molecule type" value="Genomic_DNA"/>
</dbReference>
<evidence type="ECO:0000313" key="2">
    <source>
        <dbReference type="Proteomes" id="UP000192491"/>
    </source>
</evidence>
<evidence type="ECO:0000313" key="1">
    <source>
        <dbReference type="EMBL" id="OQX12811.1"/>
    </source>
</evidence>
<organism evidence="1 2">
    <name type="scientific">Thiothrix lacustris</name>
    <dbReference type="NCBI Taxonomy" id="525917"/>
    <lineage>
        <taxon>Bacteria</taxon>
        <taxon>Pseudomonadati</taxon>
        <taxon>Pseudomonadota</taxon>
        <taxon>Gammaproteobacteria</taxon>
        <taxon>Thiotrichales</taxon>
        <taxon>Thiotrichaceae</taxon>
        <taxon>Thiothrix</taxon>
    </lineage>
</organism>
<dbReference type="InterPro" id="IPR038042">
    <property type="entry name" value="Gp37-like"/>
</dbReference>
<dbReference type="Proteomes" id="UP000192491">
    <property type="component" value="Unassembled WGS sequence"/>
</dbReference>
<dbReference type="InterPro" id="IPR035934">
    <property type="entry name" value="Phage_tail_protein-like_sf"/>
</dbReference>
<dbReference type="Gene3D" id="3.30.2000.10">
    <property type="entry name" value="Phage tail protein-like"/>
    <property type="match status" value="1"/>
</dbReference>
<reference evidence="1 2" key="1">
    <citation type="submission" date="2017-01" db="EMBL/GenBank/DDBJ databases">
        <title>Novel large sulfur bacteria in the metagenomes of groundwater-fed chemosynthetic microbial mats in the Lake Huron basin.</title>
        <authorList>
            <person name="Sharrar A.M."/>
            <person name="Flood B.E."/>
            <person name="Bailey J.V."/>
            <person name="Jones D.S."/>
            <person name="Biddanda B."/>
            <person name="Ruberg S.A."/>
            <person name="Marcus D.N."/>
            <person name="Dick G.J."/>
        </authorList>
    </citation>
    <scope>NUCLEOTIDE SEQUENCE [LARGE SCALE GENOMIC DNA]</scope>
    <source>
        <strain evidence="1">A8</strain>
    </source>
</reference>
<sequence length="138" mass="14919">MSHLLALEADILTQLASAGLGVTVEPYPDRPQDYTLLDPVGAALVVISGSRYSPSINGVQTRTCRVVITVLVRNLSTHTGAYTLLDGVLNTLHGWQPADWQPLTAISDQFVTEDAGVWQYDTVFETSRLAISPHNPCG</sequence>
<dbReference type="Pfam" id="PF09646">
    <property type="entry name" value="Gp37"/>
    <property type="match status" value="1"/>
</dbReference>
<proteinExistence type="predicted"/>
<dbReference type="AlphaFoldDB" id="A0A1Y1QT69"/>
<protein>
    <recommendedName>
        <fullName evidence="3">DUF3168 domain-containing protein</fullName>
    </recommendedName>
</protein>
<dbReference type="SUPFAM" id="SSF143749">
    <property type="entry name" value="Phage tail protein-like"/>
    <property type="match status" value="1"/>
</dbReference>
<name>A0A1Y1QT69_9GAMM</name>